<dbReference type="Proteomes" id="UP000515151">
    <property type="component" value="Chromosome 7"/>
</dbReference>
<feature type="region of interest" description="Disordered" evidence="5">
    <location>
        <begin position="1"/>
        <end position="35"/>
    </location>
</feature>
<dbReference type="Gene3D" id="1.20.5.170">
    <property type="match status" value="1"/>
</dbReference>
<dbReference type="PANTHER" id="PTHR22952:SF450">
    <property type="entry name" value="PROTEIN FD-LIKE"/>
    <property type="match status" value="1"/>
</dbReference>
<evidence type="ECO:0000256" key="4">
    <source>
        <dbReference type="SAM" id="Coils"/>
    </source>
</evidence>
<organism evidence="7 8">
    <name type="scientific">Punica granatum</name>
    <name type="common">Pomegranate</name>
    <dbReference type="NCBI Taxonomy" id="22663"/>
    <lineage>
        <taxon>Eukaryota</taxon>
        <taxon>Viridiplantae</taxon>
        <taxon>Streptophyta</taxon>
        <taxon>Embryophyta</taxon>
        <taxon>Tracheophyta</taxon>
        <taxon>Spermatophyta</taxon>
        <taxon>Magnoliopsida</taxon>
        <taxon>eudicotyledons</taxon>
        <taxon>Gunneridae</taxon>
        <taxon>Pentapetalae</taxon>
        <taxon>rosids</taxon>
        <taxon>malvids</taxon>
        <taxon>Myrtales</taxon>
        <taxon>Lythraceae</taxon>
        <taxon>Punica</taxon>
    </lineage>
</organism>
<evidence type="ECO:0000259" key="6">
    <source>
        <dbReference type="PROSITE" id="PS50217"/>
    </source>
</evidence>
<proteinExistence type="predicted"/>
<dbReference type="AlphaFoldDB" id="A0A6P8EDJ1"/>
<dbReference type="SUPFAM" id="SSF57959">
    <property type="entry name" value="Leucine zipper domain"/>
    <property type="match status" value="1"/>
</dbReference>
<evidence type="ECO:0000256" key="2">
    <source>
        <dbReference type="ARBA" id="ARBA00023125"/>
    </source>
</evidence>
<keyword evidence="2" id="KW-0238">DNA-binding</keyword>
<feature type="region of interest" description="Disordered" evidence="5">
    <location>
        <begin position="203"/>
        <end position="246"/>
    </location>
</feature>
<dbReference type="GeneID" id="116213698"/>
<dbReference type="GO" id="GO:0003677">
    <property type="term" value="F:DNA binding"/>
    <property type="evidence" value="ECO:0007669"/>
    <property type="project" value="UniProtKB-KW"/>
</dbReference>
<reference evidence="8" key="2">
    <citation type="submission" date="2025-08" db="UniProtKB">
        <authorList>
            <consortium name="RefSeq"/>
        </authorList>
    </citation>
    <scope>IDENTIFICATION</scope>
    <source>
        <tissue evidence="8">Leaf</tissue>
    </source>
</reference>
<keyword evidence="7" id="KW-1185">Reference proteome</keyword>
<keyword evidence="4" id="KW-0175">Coiled coil</keyword>
<dbReference type="PROSITE" id="PS00036">
    <property type="entry name" value="BZIP_BASIC"/>
    <property type="match status" value="1"/>
</dbReference>
<evidence type="ECO:0000313" key="8">
    <source>
        <dbReference type="RefSeq" id="XP_031404589.1"/>
    </source>
</evidence>
<reference evidence="7" key="1">
    <citation type="journal article" date="2020" name="Plant Biotechnol. J.">
        <title>The pomegranate (Punica granatum L.) draft genome dissects genetic divergence between soft- and hard-seeded cultivars.</title>
        <authorList>
            <person name="Luo X."/>
            <person name="Li H."/>
            <person name="Wu Z."/>
            <person name="Yao W."/>
            <person name="Zhao P."/>
            <person name="Cao D."/>
            <person name="Yu H."/>
            <person name="Li K."/>
            <person name="Poudel K."/>
            <person name="Zhao D."/>
            <person name="Zhang F."/>
            <person name="Xia X."/>
            <person name="Chen L."/>
            <person name="Wang Q."/>
            <person name="Jing D."/>
            <person name="Cao S."/>
        </authorList>
    </citation>
    <scope>NUCLEOTIDE SEQUENCE [LARGE SCALE GENOMIC DNA]</scope>
    <source>
        <strain evidence="7">cv. Tunisia</strain>
    </source>
</reference>
<keyword evidence="3" id="KW-0539">Nucleus</keyword>
<name>A0A6P8EDJ1_PUNGR</name>
<dbReference type="Pfam" id="PF00170">
    <property type="entry name" value="bZIP_1"/>
    <property type="match status" value="1"/>
</dbReference>
<dbReference type="InterPro" id="IPR043452">
    <property type="entry name" value="BZIP46-like"/>
</dbReference>
<dbReference type="GO" id="GO:0003700">
    <property type="term" value="F:DNA-binding transcription factor activity"/>
    <property type="evidence" value="ECO:0007669"/>
    <property type="project" value="InterPro"/>
</dbReference>
<dbReference type="InterPro" id="IPR004827">
    <property type="entry name" value="bZIP"/>
</dbReference>
<gene>
    <name evidence="8" type="primary">LOC116213698</name>
</gene>
<dbReference type="PANTHER" id="PTHR22952">
    <property type="entry name" value="CAMP-RESPONSE ELEMENT BINDING PROTEIN-RELATED"/>
    <property type="match status" value="1"/>
</dbReference>
<dbReference type="FunFam" id="1.20.5.170:FF:000036">
    <property type="entry name" value="ABSCISIC ACID-INSENSITIVE 5-like protein 2"/>
    <property type="match status" value="1"/>
</dbReference>
<dbReference type="RefSeq" id="XP_031404589.1">
    <property type="nucleotide sequence ID" value="XM_031548729.1"/>
</dbReference>
<feature type="compositionally biased region" description="Basic and acidic residues" evidence="5">
    <location>
        <begin position="235"/>
        <end position="246"/>
    </location>
</feature>
<dbReference type="GO" id="GO:0045893">
    <property type="term" value="P:positive regulation of DNA-templated transcription"/>
    <property type="evidence" value="ECO:0007669"/>
    <property type="project" value="InterPro"/>
</dbReference>
<feature type="domain" description="BZIP" evidence="6">
    <location>
        <begin position="146"/>
        <end position="194"/>
    </location>
</feature>
<feature type="coiled-coil region" evidence="4">
    <location>
        <begin position="170"/>
        <end position="197"/>
    </location>
</feature>
<sequence>MSPGSELVGDQSNNNGAVAFLVPSPPPVLSPSSPCRKTMEDVWGDISRSIPRDHDPVSISGAILQDFIWSPFQRNWAFAGVKDSSSVVAVAAPFDCPASCLSSNSNSNSGCPKATRPGSAPYLDGSSGLNAHCQKRGLETKDESWDRRHKRLIKNRESAARSRARRQAYTIELELEVERLRQENAKLRKQQEKLFLQLAPASDQIPKKNRLHRTLTGDIVQPNRKSTRTMPRSSSVKERSQDKEPY</sequence>
<dbReference type="SMART" id="SM00338">
    <property type="entry name" value="BRLZ"/>
    <property type="match status" value="1"/>
</dbReference>
<accession>A0A6P8EDJ1</accession>
<evidence type="ECO:0000313" key="7">
    <source>
        <dbReference type="Proteomes" id="UP000515151"/>
    </source>
</evidence>
<evidence type="ECO:0000256" key="5">
    <source>
        <dbReference type="SAM" id="MobiDB-lite"/>
    </source>
</evidence>
<evidence type="ECO:0000256" key="3">
    <source>
        <dbReference type="ARBA" id="ARBA00023242"/>
    </source>
</evidence>
<dbReference type="GO" id="GO:0005634">
    <property type="term" value="C:nucleus"/>
    <property type="evidence" value="ECO:0007669"/>
    <property type="project" value="UniProtKB-SubCell"/>
</dbReference>
<comment type="subcellular location">
    <subcellularLocation>
        <location evidence="1">Nucleus</location>
    </subcellularLocation>
</comment>
<dbReference type="PROSITE" id="PS50217">
    <property type="entry name" value="BZIP"/>
    <property type="match status" value="1"/>
</dbReference>
<dbReference type="InterPro" id="IPR046347">
    <property type="entry name" value="bZIP_sf"/>
</dbReference>
<evidence type="ECO:0000256" key="1">
    <source>
        <dbReference type="ARBA" id="ARBA00004123"/>
    </source>
</evidence>
<protein>
    <submittedName>
        <fullName evidence="8">BZIP transcription factor 27-like</fullName>
    </submittedName>
</protein>